<evidence type="ECO:0000256" key="6">
    <source>
        <dbReference type="ARBA" id="ARBA00023157"/>
    </source>
</evidence>
<keyword evidence="6" id="KW-1015">Disulfide bond</keyword>
<dbReference type="InterPro" id="IPR039417">
    <property type="entry name" value="Peptidase_C1A_papain-like"/>
</dbReference>
<keyword evidence="2" id="KW-0645">Protease</keyword>
<dbReference type="Gene3D" id="3.90.70.10">
    <property type="entry name" value="Cysteine proteinases"/>
    <property type="match status" value="1"/>
</dbReference>
<dbReference type="InterPro" id="IPR038765">
    <property type="entry name" value="Papain-like_cys_pep_sf"/>
</dbReference>
<comment type="similarity">
    <text evidence="1">Belongs to the peptidase C1 family.</text>
</comment>
<dbReference type="Pfam" id="PF00112">
    <property type="entry name" value="Peptidase_C1"/>
    <property type="match status" value="1"/>
</dbReference>
<proteinExistence type="inferred from homology"/>
<evidence type="ECO:0000259" key="8">
    <source>
        <dbReference type="SMART" id="SM00848"/>
    </source>
</evidence>
<reference evidence="9" key="1">
    <citation type="submission" date="2019-03" db="EMBL/GenBank/DDBJ databases">
        <title>Improved annotation for the trematode Fasciola hepatica.</title>
        <authorList>
            <person name="Choi Y.-J."/>
            <person name="Martin J."/>
            <person name="Mitreva M."/>
        </authorList>
    </citation>
    <scope>NUCLEOTIDE SEQUENCE [LARGE SCALE GENOMIC DNA]</scope>
</reference>
<protein>
    <submittedName>
        <fullName evidence="9">Secreted cathepsin L 1</fullName>
    </submittedName>
</protein>
<dbReference type="Pfam" id="PF08246">
    <property type="entry name" value="Inhibitor_I29"/>
    <property type="match status" value="1"/>
</dbReference>
<dbReference type="PROSITE" id="PS00139">
    <property type="entry name" value="THIOL_PROTEASE_CYS"/>
    <property type="match status" value="1"/>
</dbReference>
<organism evidence="9 10">
    <name type="scientific">Fasciola hepatica</name>
    <name type="common">Liver fluke</name>
    <dbReference type="NCBI Taxonomy" id="6192"/>
    <lineage>
        <taxon>Eukaryota</taxon>
        <taxon>Metazoa</taxon>
        <taxon>Spiralia</taxon>
        <taxon>Lophotrochozoa</taxon>
        <taxon>Platyhelminthes</taxon>
        <taxon>Trematoda</taxon>
        <taxon>Digenea</taxon>
        <taxon>Plagiorchiida</taxon>
        <taxon>Echinostomata</taxon>
        <taxon>Echinostomatoidea</taxon>
        <taxon>Fasciolidae</taxon>
        <taxon>Fasciola</taxon>
    </lineage>
</organism>
<dbReference type="GO" id="GO:0006508">
    <property type="term" value="P:proteolysis"/>
    <property type="evidence" value="ECO:0007669"/>
    <property type="project" value="UniProtKB-KW"/>
</dbReference>
<dbReference type="AlphaFoldDB" id="A0A2H1CA24"/>
<sequence>MRFFVLAVLTVGVFASNDDLWYHWKRIYNKEYNGADDEHRRDIWEENVKHIQEHNLRHDLGLVTYTLGLNKFTDMTFEEFKAKYLMEMPRTSELLPHGIPYEANDIAVPESIDWRESGYVTEVKDQKNCGSCWAFATTGAVEGQYMKNERVNVSFSEQQLVDCSRDFGNYGCNGGLMENAYEYLKRFGLETESSYPYQGVEGQCQYDSKLGVAKVINFQTVRSGDEVKLMNLVGAQGPAAVALDVEPDVKMYKSGIYQSQTCSSETFNHAMLVVGYGTQDGTEYWIVKNSWGSLWGESGYIRLARNRKNMCGIASAASLPKVARFL</sequence>
<dbReference type="InterPro" id="IPR013128">
    <property type="entry name" value="Peptidase_C1A"/>
</dbReference>
<dbReference type="InterPro" id="IPR013201">
    <property type="entry name" value="Prot_inhib_I29"/>
</dbReference>
<keyword evidence="10" id="KW-1185">Reference proteome</keyword>
<feature type="domain" description="Peptidase C1A papain C-terminal" evidence="7">
    <location>
        <begin position="108"/>
        <end position="321"/>
    </location>
</feature>
<evidence type="ECO:0000259" key="7">
    <source>
        <dbReference type="SMART" id="SM00645"/>
    </source>
</evidence>
<dbReference type="GO" id="GO:0008234">
    <property type="term" value="F:cysteine-type peptidase activity"/>
    <property type="evidence" value="ECO:0007669"/>
    <property type="project" value="UniProtKB-KW"/>
</dbReference>
<accession>A0A2H1CA24</accession>
<keyword evidence="3" id="KW-0378">Hydrolase</keyword>
<dbReference type="SUPFAM" id="SSF54001">
    <property type="entry name" value="Cysteine proteinases"/>
    <property type="match status" value="1"/>
</dbReference>
<evidence type="ECO:0000313" key="10">
    <source>
        <dbReference type="Proteomes" id="UP000230066"/>
    </source>
</evidence>
<dbReference type="EMBL" id="JXXN02001993">
    <property type="protein sequence ID" value="THD23701.1"/>
    <property type="molecule type" value="Genomic_DNA"/>
</dbReference>
<dbReference type="FunFam" id="3.90.70.10:FF:000006">
    <property type="entry name" value="Cathepsin S"/>
    <property type="match status" value="1"/>
</dbReference>
<evidence type="ECO:0000256" key="1">
    <source>
        <dbReference type="ARBA" id="ARBA00008455"/>
    </source>
</evidence>
<dbReference type="InterPro" id="IPR000668">
    <property type="entry name" value="Peptidase_C1A_C"/>
</dbReference>
<feature type="domain" description="Cathepsin propeptide inhibitor" evidence="8">
    <location>
        <begin position="21"/>
        <end position="80"/>
    </location>
</feature>
<dbReference type="SMART" id="SM00848">
    <property type="entry name" value="Inhibitor_I29"/>
    <property type="match status" value="1"/>
</dbReference>
<dbReference type="InterPro" id="IPR025661">
    <property type="entry name" value="Pept_asp_AS"/>
</dbReference>
<dbReference type="PRINTS" id="PR00705">
    <property type="entry name" value="PAPAIN"/>
</dbReference>
<dbReference type="CDD" id="cd02248">
    <property type="entry name" value="Peptidase_C1A"/>
    <property type="match status" value="1"/>
</dbReference>
<evidence type="ECO:0000256" key="3">
    <source>
        <dbReference type="ARBA" id="ARBA00022801"/>
    </source>
</evidence>
<gene>
    <name evidence="9" type="ORF">D915_005527</name>
</gene>
<evidence type="ECO:0000256" key="4">
    <source>
        <dbReference type="ARBA" id="ARBA00022807"/>
    </source>
</evidence>
<comment type="caution">
    <text evidence="9">The sequence shown here is derived from an EMBL/GenBank/DDBJ whole genome shotgun (WGS) entry which is preliminary data.</text>
</comment>
<dbReference type="Proteomes" id="UP000230066">
    <property type="component" value="Unassembled WGS sequence"/>
</dbReference>
<dbReference type="SMART" id="SM00645">
    <property type="entry name" value="Pept_C1"/>
    <property type="match status" value="1"/>
</dbReference>
<evidence type="ECO:0000313" key="9">
    <source>
        <dbReference type="EMBL" id="THD23701.1"/>
    </source>
</evidence>
<dbReference type="InterPro" id="IPR000169">
    <property type="entry name" value="Pept_cys_AS"/>
</dbReference>
<name>A0A2H1CA24_FASHE</name>
<keyword evidence="5" id="KW-0865">Zymogen</keyword>
<evidence type="ECO:0000256" key="2">
    <source>
        <dbReference type="ARBA" id="ARBA00022670"/>
    </source>
</evidence>
<dbReference type="PANTHER" id="PTHR12411">
    <property type="entry name" value="CYSTEINE PROTEASE FAMILY C1-RELATED"/>
    <property type="match status" value="1"/>
</dbReference>
<dbReference type="PROSITE" id="PS00640">
    <property type="entry name" value="THIOL_PROTEASE_ASN"/>
    <property type="match status" value="1"/>
</dbReference>
<keyword evidence="4" id="KW-0788">Thiol protease</keyword>
<evidence type="ECO:0000256" key="5">
    <source>
        <dbReference type="ARBA" id="ARBA00023145"/>
    </source>
</evidence>